<proteinExistence type="predicted"/>
<name>A0A8H4IPS4_9PEZI</name>
<protein>
    <submittedName>
        <fullName evidence="8">Cytochrome P450</fullName>
    </submittedName>
</protein>
<gene>
    <name evidence="8" type="ORF">GTA08_BOTSDO08408</name>
</gene>
<feature type="domain" description="Xylanolytic transcriptional activator regulatory" evidence="7">
    <location>
        <begin position="753"/>
        <end position="826"/>
    </location>
</feature>
<dbReference type="SMART" id="SM00906">
    <property type="entry name" value="Fungal_trans"/>
    <property type="match status" value="1"/>
</dbReference>
<feature type="binding site" description="axial binding residue" evidence="5">
    <location>
        <position position="461"/>
    </location>
    <ligand>
        <name>heme</name>
        <dbReference type="ChEBI" id="CHEBI:30413"/>
    </ligand>
    <ligandPart>
        <name>Fe</name>
        <dbReference type="ChEBI" id="CHEBI:18248"/>
    </ligandPart>
</feature>
<evidence type="ECO:0000256" key="3">
    <source>
        <dbReference type="ARBA" id="ARBA00023004"/>
    </source>
</evidence>
<dbReference type="GO" id="GO:0008270">
    <property type="term" value="F:zinc ion binding"/>
    <property type="evidence" value="ECO:0007669"/>
    <property type="project" value="InterPro"/>
</dbReference>
<dbReference type="Gene3D" id="1.10.630.10">
    <property type="entry name" value="Cytochrome P450"/>
    <property type="match status" value="1"/>
</dbReference>
<comment type="caution">
    <text evidence="8">The sequence shown here is derived from an EMBL/GenBank/DDBJ whole genome shotgun (WGS) entry which is preliminary data.</text>
</comment>
<dbReference type="PANTHER" id="PTHR24305:SF103">
    <property type="entry name" value="P450, PUTATIVE (EUROFUNG)-RELATED"/>
    <property type="match status" value="1"/>
</dbReference>
<evidence type="ECO:0000259" key="7">
    <source>
        <dbReference type="SMART" id="SM00906"/>
    </source>
</evidence>
<dbReference type="InterPro" id="IPR001128">
    <property type="entry name" value="Cyt_P450"/>
</dbReference>
<keyword evidence="2 5" id="KW-0479">Metal-binding</keyword>
<evidence type="ECO:0000256" key="6">
    <source>
        <dbReference type="SAM" id="Coils"/>
    </source>
</evidence>
<evidence type="ECO:0000313" key="9">
    <source>
        <dbReference type="Proteomes" id="UP000572817"/>
    </source>
</evidence>
<keyword evidence="9" id="KW-1185">Reference proteome</keyword>
<keyword evidence="5" id="KW-0349">Heme</keyword>
<dbReference type="CDD" id="cd12148">
    <property type="entry name" value="fungal_TF_MHR"/>
    <property type="match status" value="1"/>
</dbReference>
<dbReference type="InterPro" id="IPR002401">
    <property type="entry name" value="Cyt_P450_E_grp-I"/>
</dbReference>
<evidence type="ECO:0000256" key="1">
    <source>
        <dbReference type="ARBA" id="ARBA00001971"/>
    </source>
</evidence>
<dbReference type="InterPro" id="IPR050121">
    <property type="entry name" value="Cytochrome_P450_monoxygenase"/>
</dbReference>
<dbReference type="InterPro" id="IPR007219">
    <property type="entry name" value="XnlR_reg_dom"/>
</dbReference>
<accession>A0A8H4IPS4</accession>
<feature type="coiled-coil region" evidence="6">
    <location>
        <begin position="507"/>
        <end position="534"/>
    </location>
</feature>
<dbReference type="PROSITE" id="PS00086">
    <property type="entry name" value="CYTOCHROME_P450"/>
    <property type="match status" value="1"/>
</dbReference>
<dbReference type="Pfam" id="PF04082">
    <property type="entry name" value="Fungal_trans"/>
    <property type="match status" value="1"/>
</dbReference>
<dbReference type="GO" id="GO:0003677">
    <property type="term" value="F:DNA binding"/>
    <property type="evidence" value="ECO:0007669"/>
    <property type="project" value="InterPro"/>
</dbReference>
<dbReference type="GO" id="GO:0016705">
    <property type="term" value="F:oxidoreductase activity, acting on paired donors, with incorporation or reduction of molecular oxygen"/>
    <property type="evidence" value="ECO:0007669"/>
    <property type="project" value="InterPro"/>
</dbReference>
<dbReference type="PANTHER" id="PTHR24305">
    <property type="entry name" value="CYTOCHROME P450"/>
    <property type="match status" value="1"/>
</dbReference>
<keyword evidence="3 5" id="KW-0408">Iron</keyword>
<dbReference type="Pfam" id="PF00067">
    <property type="entry name" value="p450"/>
    <property type="match status" value="1"/>
</dbReference>
<evidence type="ECO:0000256" key="4">
    <source>
        <dbReference type="ARBA" id="ARBA00023242"/>
    </source>
</evidence>
<dbReference type="GO" id="GO:0006351">
    <property type="term" value="P:DNA-templated transcription"/>
    <property type="evidence" value="ECO:0007669"/>
    <property type="project" value="InterPro"/>
</dbReference>
<dbReference type="InterPro" id="IPR017972">
    <property type="entry name" value="Cyt_P450_CS"/>
</dbReference>
<dbReference type="SUPFAM" id="SSF48264">
    <property type="entry name" value="Cytochrome P450"/>
    <property type="match status" value="1"/>
</dbReference>
<organism evidence="8 9">
    <name type="scientific">Botryosphaeria dothidea</name>
    <dbReference type="NCBI Taxonomy" id="55169"/>
    <lineage>
        <taxon>Eukaryota</taxon>
        <taxon>Fungi</taxon>
        <taxon>Dikarya</taxon>
        <taxon>Ascomycota</taxon>
        <taxon>Pezizomycotina</taxon>
        <taxon>Dothideomycetes</taxon>
        <taxon>Dothideomycetes incertae sedis</taxon>
        <taxon>Botryosphaeriales</taxon>
        <taxon>Botryosphaeriaceae</taxon>
        <taxon>Botryosphaeria</taxon>
    </lineage>
</organism>
<sequence length="1133" mass="126782">MALLSLNLVTSSVLNFPTVALLAFIVCFGGHVIYQRFLHPLAGYPGPFLASLTDLWQAYQFWTLKQPYHLTDLHAKYGPFVRYGPDKLSITTEDAVPIIYQKGAKTMPKTEFYDAYGAAHPNIFGMRDEAAHSIRRRHMSHSFSISYVKEMEEFLDLNVKILREKVAGLCDRDEVFDLKKLLHYYTIDVLGELAFSQSFGVQVADDGSLVPPVKEHSLLAAVTGAWPFMTMRLKRWLPKVPIDGLQRLFRGRAACAALASQCVQRRLDALRDIKDDQATRQRKDILTNLIFAKHPDTGECLTQTDLETEAFGFIIAGTHTTSATTALLFYHLLHYPEIMAKCVEEIDTNLPPLSSQRSAYSVSDVESSLTYLRQCVRENFRITPVFTMPLARRVMPPEGVVIAGRHIPQGTSVAVCNHAFHHNTEVWGDDHNIFDPTRWEKSELAARARYLMHFGLGGRQCIGKTVAQTNIYKLSSTLLREFEFELADPQEKAAVEKDDPFATSDVIVHLLSTNIRLARRVKELEAELGSTRSKERCNVNAEIIPSAHEPAGNSVEEVPDEGAVDTLATDAFNEVPELKIGYFGPTSNHFLFQSLSTAFAHGSWLRGSTQTFGSIRNMQNKSYHPVIPDRNPGEQRGSTALQVQDIYDIPDGSRLTALINEFCDTVGIVLPYISRASLLDQVEKQHSRSMRALLNLICAHASSPQQNGDSEIFYRRALALLDDRTLRGSNVEVIQALLLLSAFQQNNQRAVASWTYHALAVKAAYQLGLHSSSPFDEVGIEQMELRKRLWYAVINQDRCLGIALGRPFLITQHHVRLEPPATNLEAHPSADIEAPRDLYFNRLTSLYTIQSFITEALYDHNLTSPDSACLQILVSKRLQLLSELSEWRRETSSFCEILSATNLESFDSSSLGANNFRVLLSIQYYKTALLINAAVLVRILANWAKNTTETTLPFEYTIPVIRDDFSAASILQRILHGAATCDTQILPHSIAPLTNKAFTVVLHLFGILLALQYPEYGTALCNVSACDVRSTLDRALATLQTVERTSLMSRKARQCMEGFLQVYNSLCASRDCHAQASSSMQDDLQAAGTATFDPVADDVLSEDLFSRFISQSADEFLFQCSNISFLDADFSYL</sequence>
<dbReference type="Proteomes" id="UP000572817">
    <property type="component" value="Unassembled WGS sequence"/>
</dbReference>
<dbReference type="GO" id="GO:0005506">
    <property type="term" value="F:iron ion binding"/>
    <property type="evidence" value="ECO:0007669"/>
    <property type="project" value="InterPro"/>
</dbReference>
<dbReference type="OrthoDB" id="1470350at2759"/>
<evidence type="ECO:0000256" key="5">
    <source>
        <dbReference type="PIRSR" id="PIRSR602401-1"/>
    </source>
</evidence>
<dbReference type="InterPro" id="IPR036396">
    <property type="entry name" value="Cyt_P450_sf"/>
</dbReference>
<dbReference type="AlphaFoldDB" id="A0A8H4IPS4"/>
<dbReference type="GO" id="GO:0020037">
    <property type="term" value="F:heme binding"/>
    <property type="evidence" value="ECO:0007669"/>
    <property type="project" value="InterPro"/>
</dbReference>
<comment type="cofactor">
    <cofactor evidence="1 5">
        <name>heme</name>
        <dbReference type="ChEBI" id="CHEBI:30413"/>
    </cofactor>
</comment>
<evidence type="ECO:0000256" key="2">
    <source>
        <dbReference type="ARBA" id="ARBA00022723"/>
    </source>
</evidence>
<dbReference type="EMBL" id="WWBZ02000051">
    <property type="protein sequence ID" value="KAF4304159.1"/>
    <property type="molecule type" value="Genomic_DNA"/>
</dbReference>
<dbReference type="PRINTS" id="PR00463">
    <property type="entry name" value="EP450I"/>
</dbReference>
<reference evidence="8" key="1">
    <citation type="submission" date="2020-04" db="EMBL/GenBank/DDBJ databases">
        <title>Genome Assembly and Annotation of Botryosphaeria dothidea sdau 11-99, a Latent Pathogen of Apple Fruit Ring Rot in China.</title>
        <authorList>
            <person name="Yu C."/>
            <person name="Diao Y."/>
            <person name="Lu Q."/>
            <person name="Zhao J."/>
            <person name="Cui S."/>
            <person name="Peng C."/>
            <person name="He B."/>
            <person name="Liu H."/>
        </authorList>
    </citation>
    <scope>NUCLEOTIDE SEQUENCE [LARGE SCALE GENOMIC DNA]</scope>
    <source>
        <strain evidence="8">Sdau11-99</strain>
    </source>
</reference>
<evidence type="ECO:0000313" key="8">
    <source>
        <dbReference type="EMBL" id="KAF4304159.1"/>
    </source>
</evidence>
<dbReference type="GO" id="GO:0004497">
    <property type="term" value="F:monooxygenase activity"/>
    <property type="evidence" value="ECO:0007669"/>
    <property type="project" value="InterPro"/>
</dbReference>
<keyword evidence="6" id="KW-0175">Coiled coil</keyword>
<dbReference type="PRINTS" id="PR00385">
    <property type="entry name" value="P450"/>
</dbReference>
<keyword evidence="4" id="KW-0539">Nucleus</keyword>